<sequence>MNDLVVKAIEDEISKLRDDIDTNIYLAWKNPHLKEKLENQNEKIKKLIKQYEEELDKIEEIEYEETSLS</sequence>
<evidence type="ECO:0000313" key="2">
    <source>
        <dbReference type="EMBL" id="EHL13146.1"/>
    </source>
</evidence>
<protein>
    <submittedName>
        <fullName evidence="2">Uncharacterized protein</fullName>
    </submittedName>
</protein>
<dbReference type="EMBL" id="AFZE01000045">
    <property type="protein sequence ID" value="EHL13146.1"/>
    <property type="molecule type" value="Genomic_DNA"/>
</dbReference>
<dbReference type="HOGENOM" id="CLU_2772251_0_0_9"/>
<proteinExistence type="predicted"/>
<feature type="coiled-coil region" evidence="1">
    <location>
        <begin position="30"/>
        <end position="64"/>
    </location>
</feature>
<name>G9X223_9FIRM</name>
<reference evidence="2 3" key="1">
    <citation type="submission" date="2011-08" db="EMBL/GenBank/DDBJ databases">
        <title>The Genome Sequence of Eubacteriaceae bacterium ACC19a.</title>
        <authorList>
            <consortium name="The Broad Institute Genome Sequencing Platform"/>
            <person name="Earl A."/>
            <person name="Ward D."/>
            <person name="Feldgarden M."/>
            <person name="Gevers D."/>
            <person name="Sizova M."/>
            <person name="Hazen A."/>
            <person name="Epstein S."/>
            <person name="Young S.K."/>
            <person name="Zeng Q."/>
            <person name="Gargeya S."/>
            <person name="Fitzgerald M."/>
            <person name="Haas B."/>
            <person name="Abouelleil A."/>
            <person name="Alvarado L."/>
            <person name="Arachchi H.M."/>
            <person name="Berlin A."/>
            <person name="Brown A."/>
            <person name="Chapman S.B."/>
            <person name="Chen Z."/>
            <person name="Dunbar C."/>
            <person name="Freedman E."/>
            <person name="Gearin G."/>
            <person name="Gellesch M."/>
            <person name="Goldberg J."/>
            <person name="Griggs A."/>
            <person name="Gujja S."/>
            <person name="Heiman D."/>
            <person name="Howarth C."/>
            <person name="Larson L."/>
            <person name="Lui A."/>
            <person name="MacDonald P.J.P."/>
            <person name="Montmayeur A."/>
            <person name="Murphy C."/>
            <person name="Neiman D."/>
            <person name="Pearson M."/>
            <person name="Priest M."/>
            <person name="Roberts A."/>
            <person name="Saif S."/>
            <person name="Shea T."/>
            <person name="Shenoy N."/>
            <person name="Sisk P."/>
            <person name="Stolte C."/>
            <person name="Sykes S."/>
            <person name="Wortman J."/>
            <person name="Nusbaum C."/>
            <person name="Birren B."/>
        </authorList>
    </citation>
    <scope>NUCLEOTIDE SEQUENCE [LARGE SCALE GENOMIC DNA]</scope>
    <source>
        <strain evidence="2 3">ACC19a</strain>
    </source>
</reference>
<gene>
    <name evidence="2" type="ORF">HMPREF9629_00446</name>
</gene>
<comment type="caution">
    <text evidence="2">The sequence shown here is derived from an EMBL/GenBank/DDBJ whole genome shotgun (WGS) entry which is preliminary data.</text>
</comment>
<dbReference type="RefSeq" id="WP_009524683.1">
    <property type="nucleotide sequence ID" value="NZ_JH414547.1"/>
</dbReference>
<dbReference type="BioCyc" id="EBAC796937-HMP:GMGH-447-MONOMER"/>
<evidence type="ECO:0000313" key="3">
    <source>
        <dbReference type="Proteomes" id="UP000006437"/>
    </source>
</evidence>
<organism evidence="2 3">
    <name type="scientific">Peptoanaerobacter stomatis</name>
    <dbReference type="NCBI Taxonomy" id="796937"/>
    <lineage>
        <taxon>Bacteria</taxon>
        <taxon>Bacillati</taxon>
        <taxon>Bacillota</taxon>
        <taxon>Clostridia</taxon>
        <taxon>Peptostreptococcales</taxon>
        <taxon>Filifactoraceae</taxon>
        <taxon>Peptoanaerobacter</taxon>
    </lineage>
</organism>
<dbReference type="AlphaFoldDB" id="G9X223"/>
<keyword evidence="1" id="KW-0175">Coiled coil</keyword>
<dbReference type="Proteomes" id="UP000006437">
    <property type="component" value="Unassembled WGS sequence"/>
</dbReference>
<evidence type="ECO:0000256" key="1">
    <source>
        <dbReference type="SAM" id="Coils"/>
    </source>
</evidence>
<accession>G9X223</accession>